<gene>
    <name evidence="2" type="ORF">GNH96_07870</name>
</gene>
<dbReference type="KEGG" id="metu:GNH96_07870"/>
<accession>A0A858Q7U9</accession>
<dbReference type="AlphaFoldDB" id="A0A858Q7U9"/>
<dbReference type="Gene3D" id="3.40.50.2000">
    <property type="entry name" value="Glycogen Phosphorylase B"/>
    <property type="match status" value="2"/>
</dbReference>
<name>A0A858Q7U9_9GAMM</name>
<reference evidence="3" key="1">
    <citation type="submission" date="2019-12" db="EMBL/GenBank/DDBJ databases">
        <authorList>
            <person name="Awala S.I."/>
            <person name="Rhee S.K."/>
        </authorList>
    </citation>
    <scope>NUCLEOTIDE SEQUENCE [LARGE SCALE GENOMIC DNA]</scope>
    <source>
        <strain evidence="3">IM1</strain>
    </source>
</reference>
<dbReference type="RefSeq" id="WP_169603180.1">
    <property type="nucleotide sequence ID" value="NZ_CP046565.1"/>
</dbReference>
<sequence>MTEKPLKVLHYSPVWLPLTETWLYSQVRHLPASIENHIVCRSVKNLHQFEAPNIHCLKRESPAGYLLHRALFLAGFREGFGFFDKVAARIRPDLVHSHFGNNGWTVHQAVRRLGVPHVVTFYGQDVSRMPAVHPVWRERYREMFADEGTFYLCEGHAMAKALAGLGCPAERIQVQHLGVPVETIRYQPRAWTPGTPLKVLIAASFHERKGIPYALEALARLNREVPVEITVIGDAGASEESREEKRNILEVIERMDLGPVTRMLGFQPHEVFWREAYAHHIFLSPSVTGRDGDTEGGAPVAIIELAASGMPIVSTHHCDIPEIVLDGETGWLAEERDVEGLLDCLRQCLAAASEWDGILGAGRRRIETEYDAAIQGRRLAAIYRQLIGAGW</sequence>
<keyword evidence="3" id="KW-1185">Reference proteome</keyword>
<proteinExistence type="predicted"/>
<dbReference type="PANTHER" id="PTHR45947">
    <property type="entry name" value="SULFOQUINOVOSYL TRANSFERASE SQD2"/>
    <property type="match status" value="1"/>
</dbReference>
<organism evidence="2 3">
    <name type="scientific">Methylococcus geothermalis</name>
    <dbReference type="NCBI Taxonomy" id="2681310"/>
    <lineage>
        <taxon>Bacteria</taxon>
        <taxon>Pseudomonadati</taxon>
        <taxon>Pseudomonadota</taxon>
        <taxon>Gammaproteobacteria</taxon>
        <taxon>Methylococcales</taxon>
        <taxon>Methylococcaceae</taxon>
        <taxon>Methylococcus</taxon>
    </lineage>
</organism>
<dbReference type="EMBL" id="CP046565">
    <property type="protein sequence ID" value="QJD29900.1"/>
    <property type="molecule type" value="Genomic_DNA"/>
</dbReference>
<keyword evidence="2" id="KW-0808">Transferase</keyword>
<dbReference type="SUPFAM" id="SSF53756">
    <property type="entry name" value="UDP-Glycosyltransferase/glycogen phosphorylase"/>
    <property type="match status" value="1"/>
</dbReference>
<dbReference type="PANTHER" id="PTHR45947:SF14">
    <property type="entry name" value="SLL1723 PROTEIN"/>
    <property type="match status" value="1"/>
</dbReference>
<evidence type="ECO:0000313" key="2">
    <source>
        <dbReference type="EMBL" id="QJD29900.1"/>
    </source>
</evidence>
<dbReference type="InterPro" id="IPR050194">
    <property type="entry name" value="Glycosyltransferase_grp1"/>
</dbReference>
<dbReference type="Pfam" id="PF13439">
    <property type="entry name" value="Glyco_transf_4"/>
    <property type="match status" value="1"/>
</dbReference>
<dbReference type="GO" id="GO:0016757">
    <property type="term" value="F:glycosyltransferase activity"/>
    <property type="evidence" value="ECO:0007669"/>
    <property type="project" value="UniProtKB-ARBA"/>
</dbReference>
<evidence type="ECO:0000313" key="3">
    <source>
        <dbReference type="Proteomes" id="UP000503004"/>
    </source>
</evidence>
<dbReference type="InterPro" id="IPR028098">
    <property type="entry name" value="Glyco_trans_4-like_N"/>
</dbReference>
<evidence type="ECO:0000259" key="1">
    <source>
        <dbReference type="Pfam" id="PF13439"/>
    </source>
</evidence>
<dbReference type="Pfam" id="PF13692">
    <property type="entry name" value="Glyco_trans_1_4"/>
    <property type="match status" value="1"/>
</dbReference>
<feature type="domain" description="Glycosyltransferase subfamily 4-like N-terminal" evidence="1">
    <location>
        <begin position="20"/>
        <end position="182"/>
    </location>
</feature>
<dbReference type="Proteomes" id="UP000503004">
    <property type="component" value="Chromosome"/>
</dbReference>
<protein>
    <submittedName>
        <fullName evidence="2">Glycosyltransferase</fullName>
    </submittedName>
</protein>